<dbReference type="GO" id="GO:0005634">
    <property type="term" value="C:nucleus"/>
    <property type="evidence" value="ECO:0007669"/>
    <property type="project" value="UniProtKB-SubCell"/>
</dbReference>
<dbReference type="AlphaFoldDB" id="A0A1P8DB07"/>
<feature type="region of interest" description="Disordered" evidence="6">
    <location>
        <begin position="218"/>
        <end position="276"/>
    </location>
</feature>
<organism evidence="9">
    <name type="scientific">Protea cynaroides</name>
    <dbReference type="NCBI Taxonomy" id="273540"/>
    <lineage>
        <taxon>Eukaryota</taxon>
        <taxon>Viridiplantae</taxon>
        <taxon>Streptophyta</taxon>
        <taxon>Embryophyta</taxon>
        <taxon>Tracheophyta</taxon>
        <taxon>Spermatophyta</taxon>
        <taxon>Magnoliopsida</taxon>
        <taxon>Proteales</taxon>
        <taxon>Proteaceae</taxon>
        <taxon>Protea</taxon>
    </lineage>
</organism>
<dbReference type="EMBL" id="KX345821">
    <property type="protein sequence ID" value="APU53778.1"/>
    <property type="molecule type" value="Genomic_DNA"/>
</dbReference>
<reference evidence="9" key="1">
    <citation type="journal article" date="2016" name="Ann. Bot.">
        <title>Characterization of CYCLOIDEA-like genes in Proteaceae, a basal eudicot family with multiple shifts in floral symmetry.</title>
        <authorList>
            <person name="Citerne H.L."/>
            <person name="Reyes E."/>
            <person name="Le Guilloux M."/>
            <person name="Delannoy E."/>
            <person name="Simonnet F."/>
            <person name="Sauquet H."/>
            <person name="Weston P.H."/>
            <person name="Nadot S."/>
            <person name="Damerval C."/>
        </authorList>
    </citation>
    <scope>NUCLEOTIDE SEQUENCE</scope>
</reference>
<evidence type="ECO:0000259" key="8">
    <source>
        <dbReference type="PROSITE" id="PS51370"/>
    </source>
</evidence>
<feature type="domain" description="R" evidence="8">
    <location>
        <begin position="228"/>
        <end position="245"/>
    </location>
</feature>
<dbReference type="GO" id="GO:0003700">
    <property type="term" value="F:DNA-binding transcription factor activity"/>
    <property type="evidence" value="ECO:0007669"/>
    <property type="project" value="InterPro"/>
</dbReference>
<evidence type="ECO:0000313" key="9">
    <source>
        <dbReference type="EMBL" id="APU53778.1"/>
    </source>
</evidence>
<protein>
    <submittedName>
        <fullName evidence="9">CYCLOIDEA-like protein 1</fullName>
    </submittedName>
</protein>
<sequence length="346" mass="39419">MFLSNNRSTAYFTPLYPDEQLLFISDTKPPSSFNYLSPKSYNFPPNHHGHDHDHDHDRDHDHDHDHDRDHLIVNDHLLPQQQLVTVKSTMTNSDVDASSMEATAVKRNLQKKRSVKRDRHSKIVTAQGVRDRRMRLSLDVAPEFFGLQDLRGDDKPSKTIRWLLNQCKGAIKEFSTAKELPRNQNCTKSPSSMSESEVMLGIEGMVPKKKALASKIQARKTKFHHIGKESREKARARARERTTEKIRGQRKTMFSSPSETGDQESEISPSHEMKSSMAVEEPSSYPLEFQGPNLNNVGEHMVTTSTSSASSIISQLDMVPSFFENWEIDGTQAYSCYSTMSNHQYP</sequence>
<accession>A0A1P8DB07</accession>
<evidence type="ECO:0000256" key="3">
    <source>
        <dbReference type="ARBA" id="ARBA00023125"/>
    </source>
</evidence>
<keyword evidence="3" id="KW-0238">DNA-binding</keyword>
<dbReference type="InterPro" id="IPR017888">
    <property type="entry name" value="CYC/TB1_R_domain"/>
</dbReference>
<keyword evidence="2" id="KW-0805">Transcription regulation</keyword>
<proteinExistence type="predicted"/>
<feature type="compositionally biased region" description="Basic and acidic residues" evidence="6">
    <location>
        <begin position="48"/>
        <end position="67"/>
    </location>
</feature>
<evidence type="ECO:0000259" key="7">
    <source>
        <dbReference type="PROSITE" id="PS51369"/>
    </source>
</evidence>
<feature type="compositionally biased region" description="Basic and acidic residues" evidence="6">
    <location>
        <begin position="226"/>
        <end position="247"/>
    </location>
</feature>
<dbReference type="InterPro" id="IPR005333">
    <property type="entry name" value="Transcription_factor_TCP"/>
</dbReference>
<dbReference type="PANTHER" id="PTHR31072">
    <property type="entry name" value="TRANSCRIPTION FACTOR TCP4-RELATED"/>
    <property type="match status" value="1"/>
</dbReference>
<feature type="region of interest" description="Disordered" evidence="6">
    <location>
        <begin position="35"/>
        <end position="67"/>
    </location>
</feature>
<evidence type="ECO:0000256" key="1">
    <source>
        <dbReference type="ARBA" id="ARBA00004123"/>
    </source>
</evidence>
<dbReference type="Pfam" id="PF03634">
    <property type="entry name" value="TCP"/>
    <property type="match status" value="1"/>
</dbReference>
<dbReference type="PANTHER" id="PTHR31072:SF226">
    <property type="entry name" value="TRANSCRIPTION FACTOR TCP18"/>
    <property type="match status" value="1"/>
</dbReference>
<dbReference type="InterPro" id="IPR017887">
    <property type="entry name" value="TF_TCP_subgr"/>
</dbReference>
<evidence type="ECO:0000256" key="2">
    <source>
        <dbReference type="ARBA" id="ARBA00023015"/>
    </source>
</evidence>
<keyword evidence="5" id="KW-0539">Nucleus</keyword>
<evidence type="ECO:0000256" key="5">
    <source>
        <dbReference type="ARBA" id="ARBA00023242"/>
    </source>
</evidence>
<keyword evidence="4" id="KW-0804">Transcription</keyword>
<evidence type="ECO:0000256" key="4">
    <source>
        <dbReference type="ARBA" id="ARBA00023163"/>
    </source>
</evidence>
<dbReference type="PROSITE" id="PS51370">
    <property type="entry name" value="R"/>
    <property type="match status" value="1"/>
</dbReference>
<dbReference type="GO" id="GO:0043565">
    <property type="term" value="F:sequence-specific DNA binding"/>
    <property type="evidence" value="ECO:0007669"/>
    <property type="project" value="TreeGrafter"/>
</dbReference>
<comment type="subcellular location">
    <subcellularLocation>
        <location evidence="1">Nucleus</location>
    </subcellularLocation>
</comment>
<evidence type="ECO:0000256" key="6">
    <source>
        <dbReference type="SAM" id="MobiDB-lite"/>
    </source>
</evidence>
<feature type="domain" description="TCP" evidence="7">
    <location>
        <begin position="116"/>
        <end position="174"/>
    </location>
</feature>
<dbReference type="GO" id="GO:2000032">
    <property type="term" value="P:regulation of secondary shoot formation"/>
    <property type="evidence" value="ECO:0007669"/>
    <property type="project" value="TreeGrafter"/>
</dbReference>
<name>A0A1P8DB07_9MAGN</name>
<dbReference type="PROSITE" id="PS51369">
    <property type="entry name" value="TCP"/>
    <property type="match status" value="1"/>
</dbReference>